<dbReference type="RefSeq" id="XP_013244271.1">
    <property type="nucleotide sequence ID" value="XM_013388817.1"/>
</dbReference>
<proteinExistence type="predicted"/>
<dbReference type="AlphaFoldDB" id="A0A066W9F4"/>
<dbReference type="OrthoDB" id="3344725at2759"/>
<reference evidence="1 2" key="1">
    <citation type="submission" date="2014-05" db="EMBL/GenBank/DDBJ databases">
        <title>Draft genome sequence of a rare smut relative, Tilletiaria anomala UBC 951.</title>
        <authorList>
            <consortium name="DOE Joint Genome Institute"/>
            <person name="Toome M."/>
            <person name="Kuo A."/>
            <person name="Henrissat B."/>
            <person name="Lipzen A."/>
            <person name="Tritt A."/>
            <person name="Yoshinaga Y."/>
            <person name="Zane M."/>
            <person name="Barry K."/>
            <person name="Grigoriev I.V."/>
            <person name="Spatafora J.W."/>
            <person name="Aimea M.C."/>
        </authorList>
    </citation>
    <scope>NUCLEOTIDE SEQUENCE [LARGE SCALE GENOMIC DNA]</scope>
    <source>
        <strain evidence="1 2">UBC 951</strain>
    </source>
</reference>
<evidence type="ECO:0000313" key="1">
    <source>
        <dbReference type="EMBL" id="KDN49188.1"/>
    </source>
</evidence>
<name>A0A066W9F4_TILAU</name>
<dbReference type="Proteomes" id="UP000027361">
    <property type="component" value="Unassembled WGS sequence"/>
</dbReference>
<dbReference type="HOGENOM" id="CLU_103889_0_0_1"/>
<dbReference type="InParanoid" id="A0A066W9F4"/>
<keyword evidence="2" id="KW-1185">Reference proteome</keyword>
<accession>A0A066W9F4</accession>
<organism evidence="1 2">
    <name type="scientific">Tilletiaria anomala (strain ATCC 24038 / CBS 436.72 / UBC 951)</name>
    <dbReference type="NCBI Taxonomy" id="1037660"/>
    <lineage>
        <taxon>Eukaryota</taxon>
        <taxon>Fungi</taxon>
        <taxon>Dikarya</taxon>
        <taxon>Basidiomycota</taxon>
        <taxon>Ustilaginomycotina</taxon>
        <taxon>Exobasidiomycetes</taxon>
        <taxon>Georgefischeriales</taxon>
        <taxon>Tilletiariaceae</taxon>
        <taxon>Tilletiaria</taxon>
    </lineage>
</organism>
<dbReference type="GeneID" id="25265929"/>
<protein>
    <submittedName>
        <fullName evidence="1">Uncharacterized protein</fullName>
    </submittedName>
</protein>
<gene>
    <name evidence="1" type="ORF">K437DRAFT_267449</name>
</gene>
<dbReference type="EMBL" id="JMSN01000022">
    <property type="protein sequence ID" value="KDN49188.1"/>
    <property type="molecule type" value="Genomic_DNA"/>
</dbReference>
<evidence type="ECO:0000313" key="2">
    <source>
        <dbReference type="Proteomes" id="UP000027361"/>
    </source>
</evidence>
<dbReference type="OMA" id="ADYTCEE"/>
<sequence>MSGGGVNPVLSLVSRTDTLAEGFRQVHQASLPLIPNLQQTYHQVQGSWTPEIENYAEDIFSKIRDILQHMEKTVEEMMNLLYQVDIYLSDSTTQLAAGFNPKEALDHVSASVHSYQSELLSKRELLADLTCEEITIEEFSSQWRTLNEVEAGKKQDLDSLADMFAGFG</sequence>
<comment type="caution">
    <text evidence="1">The sequence shown here is derived from an EMBL/GenBank/DDBJ whole genome shotgun (WGS) entry which is preliminary data.</text>
</comment>